<dbReference type="InterPro" id="IPR018130">
    <property type="entry name" value="Ribosomal_uS2_CS"/>
</dbReference>
<evidence type="ECO:0000256" key="3">
    <source>
        <dbReference type="ARBA" id="ARBA00023274"/>
    </source>
</evidence>
<dbReference type="InterPro" id="IPR001865">
    <property type="entry name" value="Ribosomal_uS2"/>
</dbReference>
<dbReference type="CDD" id="cd01425">
    <property type="entry name" value="RPS2"/>
    <property type="match status" value="1"/>
</dbReference>
<dbReference type="GO" id="GO:0006412">
    <property type="term" value="P:translation"/>
    <property type="evidence" value="ECO:0007669"/>
    <property type="project" value="InterPro"/>
</dbReference>
<accession>A0A382YWZ5</accession>
<evidence type="ECO:0008006" key="5">
    <source>
        <dbReference type="Google" id="ProtNLM"/>
    </source>
</evidence>
<keyword evidence="3" id="KW-0687">Ribonucleoprotein</keyword>
<protein>
    <recommendedName>
        <fullName evidence="5">30S ribosomal protein S2</fullName>
    </recommendedName>
</protein>
<proteinExistence type="inferred from homology"/>
<organism evidence="4">
    <name type="scientific">marine metagenome</name>
    <dbReference type="NCBI Taxonomy" id="408172"/>
    <lineage>
        <taxon>unclassified sequences</taxon>
        <taxon>metagenomes</taxon>
        <taxon>ecological metagenomes</taxon>
    </lineage>
</organism>
<dbReference type="SUPFAM" id="SSF52313">
    <property type="entry name" value="Ribosomal protein S2"/>
    <property type="match status" value="1"/>
</dbReference>
<evidence type="ECO:0000313" key="4">
    <source>
        <dbReference type="EMBL" id="SVD87651.1"/>
    </source>
</evidence>
<dbReference type="AlphaFoldDB" id="A0A382YWZ5"/>
<dbReference type="Gene3D" id="3.40.50.10490">
    <property type="entry name" value="Glucose-6-phosphate isomerase like protein, domain 1"/>
    <property type="match status" value="1"/>
</dbReference>
<reference evidence="4" key="1">
    <citation type="submission" date="2018-05" db="EMBL/GenBank/DDBJ databases">
        <authorList>
            <person name="Lanie J.A."/>
            <person name="Ng W.-L."/>
            <person name="Kazmierczak K.M."/>
            <person name="Andrzejewski T.M."/>
            <person name="Davidsen T.M."/>
            <person name="Wayne K.J."/>
            <person name="Tettelin H."/>
            <person name="Glass J.I."/>
            <person name="Rusch D."/>
            <person name="Podicherti R."/>
            <person name="Tsui H.-C.T."/>
            <person name="Winkler M.E."/>
        </authorList>
    </citation>
    <scope>NUCLEOTIDE SEQUENCE</scope>
</reference>
<dbReference type="InterPro" id="IPR023591">
    <property type="entry name" value="Ribosomal_uS2_flav_dom_sf"/>
</dbReference>
<feature type="non-terminal residue" evidence="4">
    <location>
        <position position="80"/>
    </location>
</feature>
<dbReference type="GO" id="GO:0022627">
    <property type="term" value="C:cytosolic small ribosomal subunit"/>
    <property type="evidence" value="ECO:0007669"/>
    <property type="project" value="TreeGrafter"/>
</dbReference>
<dbReference type="EMBL" id="UINC01179131">
    <property type="protein sequence ID" value="SVD87651.1"/>
    <property type="molecule type" value="Genomic_DNA"/>
</dbReference>
<dbReference type="PANTHER" id="PTHR12534:SF0">
    <property type="entry name" value="SMALL RIBOSOMAL SUBUNIT PROTEIN US2M"/>
    <property type="match status" value="1"/>
</dbReference>
<gene>
    <name evidence="4" type="ORF">METZ01_LOCUS440505</name>
</gene>
<dbReference type="PROSITE" id="PS00962">
    <property type="entry name" value="RIBOSOMAL_S2_1"/>
    <property type="match status" value="1"/>
</dbReference>
<keyword evidence="2" id="KW-0689">Ribosomal protein</keyword>
<dbReference type="InterPro" id="IPR005706">
    <property type="entry name" value="Ribosomal_uS2_bac/mit/plastid"/>
</dbReference>
<name>A0A382YWZ5_9ZZZZ</name>
<dbReference type="PRINTS" id="PR00395">
    <property type="entry name" value="RIBOSOMALS2"/>
</dbReference>
<dbReference type="PANTHER" id="PTHR12534">
    <property type="entry name" value="30S RIBOSOMAL PROTEIN S2 PROKARYOTIC AND ORGANELLAR"/>
    <property type="match status" value="1"/>
</dbReference>
<dbReference type="GO" id="GO:0003735">
    <property type="term" value="F:structural constituent of ribosome"/>
    <property type="evidence" value="ECO:0007669"/>
    <property type="project" value="InterPro"/>
</dbReference>
<comment type="similarity">
    <text evidence="1">Belongs to the universal ribosomal protein uS2 family.</text>
</comment>
<evidence type="ECO:0000256" key="1">
    <source>
        <dbReference type="ARBA" id="ARBA00006242"/>
    </source>
</evidence>
<sequence length="80" mass="9113">MISTVSGVSHREVLVGAPVSDDGSWTTNPYREYNMAEVRVSDLLEAGTHFGHQTRRWNPKMKPFIFTERNGIHLIDLNKT</sequence>
<evidence type="ECO:0000256" key="2">
    <source>
        <dbReference type="ARBA" id="ARBA00022980"/>
    </source>
</evidence>
<dbReference type="Pfam" id="PF00318">
    <property type="entry name" value="Ribosomal_S2"/>
    <property type="match status" value="1"/>
</dbReference>